<evidence type="ECO:0000313" key="3">
    <source>
        <dbReference type="Proteomes" id="UP000053776"/>
    </source>
</evidence>
<dbReference type="OrthoDB" id="10381062at2759"/>
<organism evidence="2 3">
    <name type="scientific">Plasmodium vivax Mauritania I</name>
    <dbReference type="NCBI Taxonomy" id="1035515"/>
    <lineage>
        <taxon>Eukaryota</taxon>
        <taxon>Sar</taxon>
        <taxon>Alveolata</taxon>
        <taxon>Apicomplexa</taxon>
        <taxon>Aconoidasida</taxon>
        <taxon>Haemosporida</taxon>
        <taxon>Plasmodiidae</taxon>
        <taxon>Plasmodium</taxon>
        <taxon>Plasmodium (Plasmodium)</taxon>
    </lineage>
</organism>
<accession>A0A0J9TH61</accession>
<proteinExistence type="predicted"/>
<evidence type="ECO:0008006" key="4">
    <source>
        <dbReference type="Google" id="ProtNLM"/>
    </source>
</evidence>
<protein>
    <recommendedName>
        <fullName evidence="4">VIR protein</fullName>
    </recommendedName>
</protein>
<reference evidence="2 3" key="1">
    <citation type="submission" date="2011-08" db="EMBL/GenBank/DDBJ databases">
        <title>The Genome Sequence of Plasmodium vivax Mauritania I.</title>
        <authorList>
            <consortium name="The Broad Institute Genome Sequencing Platform"/>
            <consortium name="The Broad Institute Genome Sequencing Center for Infectious Disease"/>
            <person name="Neafsey D."/>
            <person name="Carlton J."/>
            <person name="Barnwell J."/>
            <person name="Collins W."/>
            <person name="Escalante A."/>
            <person name="Mullikin J."/>
            <person name="Saul A."/>
            <person name="Guigo R."/>
            <person name="Camara F."/>
            <person name="Young S.K."/>
            <person name="Zeng Q."/>
            <person name="Gargeya S."/>
            <person name="Fitzgerald M."/>
            <person name="Haas B."/>
            <person name="Abouelleil A."/>
            <person name="Alvarado L."/>
            <person name="Arachchi H.M."/>
            <person name="Berlin A."/>
            <person name="Brown A."/>
            <person name="Chapman S.B."/>
            <person name="Chen Z."/>
            <person name="Dunbar C."/>
            <person name="Freedman E."/>
            <person name="Gearin G."/>
            <person name="Gellesch M."/>
            <person name="Goldberg J."/>
            <person name="Griggs A."/>
            <person name="Gujja S."/>
            <person name="Heiman D."/>
            <person name="Howarth C."/>
            <person name="Larson L."/>
            <person name="Lui A."/>
            <person name="MacDonald P.J.P."/>
            <person name="Montmayeur A."/>
            <person name="Murphy C."/>
            <person name="Neiman D."/>
            <person name="Pearson M."/>
            <person name="Priest M."/>
            <person name="Roberts A."/>
            <person name="Saif S."/>
            <person name="Shea T."/>
            <person name="Shenoy N."/>
            <person name="Sisk P."/>
            <person name="Stolte C."/>
            <person name="Sykes S."/>
            <person name="Wortman J."/>
            <person name="Nusbaum C."/>
            <person name="Birren B."/>
        </authorList>
    </citation>
    <scope>NUCLEOTIDE SEQUENCE [LARGE SCALE GENOMIC DNA]</scope>
    <source>
        <strain evidence="2 3">Mauritania I</strain>
    </source>
</reference>
<sequence>MYYYTGNYNNYKYYKIIHFYLSNIIHVYLDYKCYTRLKDYFDLNVKSTNNSENFDKIIKSAQISLDNNLSNNKILQKLEQHLKGHGVFYDEDDDECCKYINFWLNKVVKEKHYSLYNDSNFHIFKDFVEHFNYVEHSLKSKRCLSNINHIKVEIFEKMSKLYELYEYFTELKKPSPYTKYYETKTKCEVFGQLIADHNQFIKEYQDTDTFFIKRLMNLKGLIEKEVFKFEKPCPYKTSELNKSQLEIERDNAELQRQQEATRRQQEEATRRQQEEATREAARQRITTLPLGNDVFDITGEQGYQVDNEMPRLKDYTQHELERYTGTSKGRGYFDNNVLVQHQDEKVLPTSSSDMPEHTSNIFTDRQGTMGKITGAITDVFGQVDPVPVVGVSGGMGALFLLFRVFEILNLHPYNDNISI</sequence>
<dbReference type="Proteomes" id="UP000053776">
    <property type="component" value="Unassembled WGS sequence"/>
</dbReference>
<feature type="compositionally biased region" description="Basic and acidic residues" evidence="1">
    <location>
        <begin position="259"/>
        <end position="281"/>
    </location>
</feature>
<gene>
    <name evidence="2" type="ORF">PVMG_05619</name>
</gene>
<evidence type="ECO:0000313" key="2">
    <source>
        <dbReference type="EMBL" id="KMZ94950.1"/>
    </source>
</evidence>
<dbReference type="InterPro" id="IPR008780">
    <property type="entry name" value="Plasmodium_Vir"/>
</dbReference>
<dbReference type="Pfam" id="PF05795">
    <property type="entry name" value="Plasmodium_Vir"/>
    <property type="match status" value="1"/>
</dbReference>
<dbReference type="EMBL" id="KQ235009">
    <property type="protein sequence ID" value="KMZ94950.1"/>
    <property type="molecule type" value="Genomic_DNA"/>
</dbReference>
<evidence type="ECO:0000256" key="1">
    <source>
        <dbReference type="SAM" id="MobiDB-lite"/>
    </source>
</evidence>
<name>A0A0J9TH61_PLAVI</name>
<dbReference type="AlphaFoldDB" id="A0A0J9TH61"/>
<feature type="region of interest" description="Disordered" evidence="1">
    <location>
        <begin position="252"/>
        <end position="281"/>
    </location>
</feature>